<dbReference type="EMBL" id="MNAD01000660">
    <property type="protein sequence ID" value="OJT11286.1"/>
    <property type="molecule type" value="Genomic_DNA"/>
</dbReference>
<protein>
    <submittedName>
        <fullName evidence="1">Uncharacterized protein</fullName>
    </submittedName>
</protein>
<evidence type="ECO:0000313" key="2">
    <source>
        <dbReference type="Proteomes" id="UP000184267"/>
    </source>
</evidence>
<reference evidence="1 2" key="1">
    <citation type="submission" date="2016-10" db="EMBL/GenBank/DDBJ databases">
        <title>Genome sequence of the basidiomycete white-rot fungus Trametes pubescens.</title>
        <authorList>
            <person name="Makela M.R."/>
            <person name="Granchi Z."/>
            <person name="Peng M."/>
            <person name="De Vries R.P."/>
            <person name="Grigoriev I."/>
            <person name="Riley R."/>
            <person name="Hilden K."/>
        </authorList>
    </citation>
    <scope>NUCLEOTIDE SEQUENCE [LARGE SCALE GENOMIC DNA]</scope>
    <source>
        <strain evidence="1 2">FBCC735</strain>
    </source>
</reference>
<organism evidence="1 2">
    <name type="scientific">Trametes pubescens</name>
    <name type="common">White-rot fungus</name>
    <dbReference type="NCBI Taxonomy" id="154538"/>
    <lineage>
        <taxon>Eukaryota</taxon>
        <taxon>Fungi</taxon>
        <taxon>Dikarya</taxon>
        <taxon>Basidiomycota</taxon>
        <taxon>Agaricomycotina</taxon>
        <taxon>Agaricomycetes</taxon>
        <taxon>Polyporales</taxon>
        <taxon>Polyporaceae</taxon>
        <taxon>Trametes</taxon>
    </lineage>
</organism>
<dbReference type="AlphaFoldDB" id="A0A1M2VUS6"/>
<evidence type="ECO:0000313" key="1">
    <source>
        <dbReference type="EMBL" id="OJT11286.1"/>
    </source>
</evidence>
<gene>
    <name evidence="1" type="ORF">TRAPUB_12161</name>
</gene>
<keyword evidence="2" id="KW-1185">Reference proteome</keyword>
<dbReference type="Proteomes" id="UP000184267">
    <property type="component" value="Unassembled WGS sequence"/>
</dbReference>
<accession>A0A1M2VUS6</accession>
<name>A0A1M2VUS6_TRAPU</name>
<comment type="caution">
    <text evidence="1">The sequence shown here is derived from an EMBL/GenBank/DDBJ whole genome shotgun (WGS) entry which is preliminary data.</text>
</comment>
<proteinExistence type="predicted"/>
<sequence>MAAVLAPTVDFTWWGLDNYILYGSLQCGAPSTRFPAPGGAAFIQQTHYWVE</sequence>